<dbReference type="Pfam" id="PF01416">
    <property type="entry name" value="PseudoU_synth_1"/>
    <property type="match status" value="1"/>
</dbReference>
<evidence type="ECO:0000256" key="5">
    <source>
        <dbReference type="PIRSR" id="PIRSR641708-1"/>
    </source>
</evidence>
<feature type="binding site" evidence="6">
    <location>
        <position position="165"/>
    </location>
    <ligand>
        <name>substrate</name>
    </ligand>
</feature>
<dbReference type="eggNOG" id="KOG2553">
    <property type="taxonomic scope" value="Eukaryota"/>
</dbReference>
<evidence type="ECO:0000256" key="1">
    <source>
        <dbReference type="ARBA" id="ARBA00009375"/>
    </source>
</evidence>
<evidence type="ECO:0000256" key="6">
    <source>
        <dbReference type="PIRSR" id="PIRSR641708-2"/>
    </source>
</evidence>
<dbReference type="OrthoDB" id="10256309at2759"/>
<evidence type="ECO:0000256" key="3">
    <source>
        <dbReference type="ARBA" id="ARBA00023235"/>
    </source>
</evidence>
<dbReference type="GO" id="GO:0005634">
    <property type="term" value="C:nucleus"/>
    <property type="evidence" value="ECO:0007669"/>
    <property type="project" value="TreeGrafter"/>
</dbReference>
<name>A0A024U417_9STRA</name>
<proteinExistence type="inferred from homology"/>
<dbReference type="CDD" id="cd02568">
    <property type="entry name" value="PseudoU_synth_PUS1_PUS2"/>
    <property type="match status" value="1"/>
</dbReference>
<dbReference type="GO" id="GO:1990481">
    <property type="term" value="P:mRNA pseudouridine synthesis"/>
    <property type="evidence" value="ECO:0007669"/>
    <property type="project" value="TreeGrafter"/>
</dbReference>
<dbReference type="EMBL" id="KI913963">
    <property type="protein sequence ID" value="ETW00950.1"/>
    <property type="molecule type" value="Genomic_DNA"/>
</dbReference>
<dbReference type="InterPro" id="IPR001406">
    <property type="entry name" value="PsdUridine_synth_TruA"/>
</dbReference>
<dbReference type="VEuPathDB" id="FungiDB:H310_06598"/>
<dbReference type="SUPFAM" id="SSF55120">
    <property type="entry name" value="Pseudouridine synthase"/>
    <property type="match status" value="1"/>
</dbReference>
<dbReference type="InterPro" id="IPR020103">
    <property type="entry name" value="PsdUridine_synth_cat_dom_sf"/>
</dbReference>
<dbReference type="InterPro" id="IPR020095">
    <property type="entry name" value="PsdUridine_synth_TruA_C"/>
</dbReference>
<feature type="region of interest" description="Disordered" evidence="7">
    <location>
        <begin position="227"/>
        <end position="253"/>
    </location>
</feature>
<dbReference type="GO" id="GO:0009982">
    <property type="term" value="F:pseudouridine synthase activity"/>
    <property type="evidence" value="ECO:0007669"/>
    <property type="project" value="InterPro"/>
</dbReference>
<gene>
    <name evidence="9" type="ORF">H310_06598</name>
</gene>
<dbReference type="InterPro" id="IPR020097">
    <property type="entry name" value="PsdUridine_synth_TruA_a/b_dom"/>
</dbReference>
<comment type="similarity">
    <text evidence="1">Belongs to the tRNA pseudouridine synthase TruA family.</text>
</comment>
<dbReference type="GO" id="GO:0031119">
    <property type="term" value="P:tRNA pseudouridine synthesis"/>
    <property type="evidence" value="ECO:0007669"/>
    <property type="project" value="InterPro"/>
</dbReference>
<keyword evidence="3" id="KW-0413">Isomerase</keyword>
<dbReference type="InterPro" id="IPR020094">
    <property type="entry name" value="TruA/RsuA/RluB/E/F_N"/>
</dbReference>
<evidence type="ECO:0000256" key="4">
    <source>
        <dbReference type="ARBA" id="ARBA00036943"/>
    </source>
</evidence>
<comment type="catalytic activity">
    <reaction evidence="4">
        <text>a uridine in tRNA = a pseudouridine in tRNA</text>
        <dbReference type="Rhea" id="RHEA:54572"/>
        <dbReference type="Rhea" id="RHEA-COMP:13339"/>
        <dbReference type="Rhea" id="RHEA-COMP:13934"/>
        <dbReference type="ChEBI" id="CHEBI:65314"/>
        <dbReference type="ChEBI" id="CHEBI:65315"/>
    </reaction>
</comment>
<dbReference type="InterPro" id="IPR041708">
    <property type="entry name" value="PUS1/PUS2-like"/>
</dbReference>
<sequence length="546" mass="60856">MMLLRRPAPAMRPFLGAMALSMERRAMPQGESGKKRKVKVALVTGYTGTGYHGVQIQENVNVPTVEHAVREALFKAGCILESNYGDMSKIGWSRSSRTDKGVHASSIVLSGKLLVHGNRIDPVSGRIAHLPDQINAYLPQDIRVFTATKVHQSFRAREDCILREYEYFLPLSFLSSLCPPEISADDALKTFLETLPKFEGIHDFHNFTKQRRHFYKLEAQKLLAKERRRQRNAQDEVVDDATPDEEVVENEGDDIEAEPNDISLVNGVRKTLQRHSRSIYACRGALVPDVFGEPFIHIHLTGGSFLFNQIRCMVGGAIAVATGAMAPTLFDAALRTNHVVHVPTAPAEGLVLSSCGFGAKQHLISLLRDHNTPRNLFAGSNPNQAPHRVLVSDTEDELHRMLQFRNEVIYKEVVRMWHVSEHVAAWPTHFASWTEKFNETTDERTLRVALEKVLADDASKAAYSDRIVREARVIGDAVKVLPRAFSTVVCIHFGITPGAYIADAIAGLKLRILDHSLPVDATQEDLLDYMSNIGLDTLARMGRTGM</sequence>
<dbReference type="PANTHER" id="PTHR11142">
    <property type="entry name" value="PSEUDOURIDYLATE SYNTHASE"/>
    <property type="match status" value="1"/>
</dbReference>
<accession>A0A024U417</accession>
<dbReference type="STRING" id="157072.A0A024U417"/>
<feature type="active site" description="Nucleophile" evidence="5">
    <location>
        <position position="99"/>
    </location>
</feature>
<dbReference type="Gene3D" id="3.30.70.660">
    <property type="entry name" value="Pseudouridine synthase I, catalytic domain, C-terminal subdomain"/>
    <property type="match status" value="1"/>
</dbReference>
<evidence type="ECO:0000259" key="8">
    <source>
        <dbReference type="Pfam" id="PF01416"/>
    </source>
</evidence>
<evidence type="ECO:0000256" key="7">
    <source>
        <dbReference type="SAM" id="MobiDB-lite"/>
    </source>
</evidence>
<dbReference type="RefSeq" id="XP_008869948.1">
    <property type="nucleotide sequence ID" value="XM_008871726.1"/>
</dbReference>
<protein>
    <submittedName>
        <fullName evidence="9">tRNA pseudouridine(38-40) synthase</fullName>
    </submittedName>
</protein>
<organism evidence="9">
    <name type="scientific">Aphanomyces invadans</name>
    <dbReference type="NCBI Taxonomy" id="157072"/>
    <lineage>
        <taxon>Eukaryota</taxon>
        <taxon>Sar</taxon>
        <taxon>Stramenopiles</taxon>
        <taxon>Oomycota</taxon>
        <taxon>Saprolegniomycetes</taxon>
        <taxon>Saprolegniales</taxon>
        <taxon>Verrucalvaceae</taxon>
        <taxon>Aphanomyces</taxon>
    </lineage>
</organism>
<feature type="compositionally biased region" description="Acidic residues" evidence="7">
    <location>
        <begin position="236"/>
        <end position="253"/>
    </location>
</feature>
<keyword evidence="2" id="KW-0819">tRNA processing</keyword>
<dbReference type="GO" id="GO:0003723">
    <property type="term" value="F:RNA binding"/>
    <property type="evidence" value="ECO:0007669"/>
    <property type="project" value="InterPro"/>
</dbReference>
<dbReference type="FunFam" id="3.30.70.580:FF:000002">
    <property type="entry name" value="tRNA pseudouridine synthase"/>
    <property type="match status" value="1"/>
</dbReference>
<dbReference type="Gene3D" id="3.30.70.580">
    <property type="entry name" value="Pseudouridine synthase I, catalytic domain, N-terminal subdomain"/>
    <property type="match status" value="1"/>
</dbReference>
<reference evidence="9" key="1">
    <citation type="submission" date="2013-12" db="EMBL/GenBank/DDBJ databases">
        <title>The Genome Sequence of Aphanomyces invadans NJM9701.</title>
        <authorList>
            <consortium name="The Broad Institute Genomics Platform"/>
            <person name="Russ C."/>
            <person name="Tyler B."/>
            <person name="van West P."/>
            <person name="Dieguez-Uribeondo J."/>
            <person name="Young S.K."/>
            <person name="Zeng Q."/>
            <person name="Gargeya S."/>
            <person name="Fitzgerald M."/>
            <person name="Abouelleil A."/>
            <person name="Alvarado L."/>
            <person name="Chapman S.B."/>
            <person name="Gainer-Dewar J."/>
            <person name="Goldberg J."/>
            <person name="Griggs A."/>
            <person name="Gujja S."/>
            <person name="Hansen M."/>
            <person name="Howarth C."/>
            <person name="Imamovic A."/>
            <person name="Ireland A."/>
            <person name="Larimer J."/>
            <person name="McCowan C."/>
            <person name="Murphy C."/>
            <person name="Pearson M."/>
            <person name="Poon T.W."/>
            <person name="Priest M."/>
            <person name="Roberts A."/>
            <person name="Saif S."/>
            <person name="Shea T."/>
            <person name="Sykes S."/>
            <person name="Wortman J."/>
            <person name="Nusbaum C."/>
            <person name="Birren B."/>
        </authorList>
    </citation>
    <scope>NUCLEOTIDE SEQUENCE [LARGE SCALE GENOMIC DNA]</scope>
    <source>
        <strain evidence="9">NJM9701</strain>
    </source>
</reference>
<dbReference type="GeneID" id="20083648"/>
<dbReference type="AlphaFoldDB" id="A0A024U417"/>
<evidence type="ECO:0000256" key="2">
    <source>
        <dbReference type="ARBA" id="ARBA00022694"/>
    </source>
</evidence>
<evidence type="ECO:0000313" key="9">
    <source>
        <dbReference type="EMBL" id="ETW00950.1"/>
    </source>
</evidence>
<dbReference type="PANTHER" id="PTHR11142:SF4">
    <property type="entry name" value="PSEUDOURIDYLATE SYNTHASE 1 HOMOLOG"/>
    <property type="match status" value="1"/>
</dbReference>
<feature type="domain" description="Pseudouridine synthase I TruA alpha/beta" evidence="8">
    <location>
        <begin position="197"/>
        <end position="357"/>
    </location>
</feature>